<evidence type="ECO:0000313" key="18">
    <source>
        <dbReference type="Proteomes" id="UP000464754"/>
    </source>
</evidence>
<name>A0A6N4TMI3_9FIRM</name>
<dbReference type="PANTHER" id="PTHR45528:SF1">
    <property type="entry name" value="SENSOR HISTIDINE KINASE CPXA"/>
    <property type="match status" value="1"/>
</dbReference>
<dbReference type="InterPro" id="IPR003660">
    <property type="entry name" value="HAMP_dom"/>
</dbReference>
<keyword evidence="13 14" id="KW-0472">Membrane</keyword>
<evidence type="ECO:0000256" key="5">
    <source>
        <dbReference type="ARBA" id="ARBA00022553"/>
    </source>
</evidence>
<comment type="catalytic activity">
    <reaction evidence="1">
        <text>ATP + protein L-histidine = ADP + protein N-phospho-L-histidine.</text>
        <dbReference type="EC" id="2.7.13.3"/>
    </reaction>
</comment>
<dbReference type="GO" id="GO:0005524">
    <property type="term" value="F:ATP binding"/>
    <property type="evidence" value="ECO:0007669"/>
    <property type="project" value="UniProtKB-KW"/>
</dbReference>
<dbReference type="RefSeq" id="WP_115716204.1">
    <property type="nucleotide sequence ID" value="NZ_AP019695.1"/>
</dbReference>
<dbReference type="SUPFAM" id="SSF55874">
    <property type="entry name" value="ATPase domain of HSP90 chaperone/DNA topoisomerase II/histidine kinase"/>
    <property type="match status" value="1"/>
</dbReference>
<evidence type="ECO:0000256" key="6">
    <source>
        <dbReference type="ARBA" id="ARBA00022679"/>
    </source>
</evidence>
<dbReference type="InterPro" id="IPR003594">
    <property type="entry name" value="HATPase_dom"/>
</dbReference>
<dbReference type="CDD" id="cd00082">
    <property type="entry name" value="HisKA"/>
    <property type="match status" value="1"/>
</dbReference>
<dbReference type="Pfam" id="PF02518">
    <property type="entry name" value="HATPase_c"/>
    <property type="match status" value="1"/>
</dbReference>
<dbReference type="KEGG" id="aarg:Aargi30884_21850"/>
<dbReference type="InterPro" id="IPR036890">
    <property type="entry name" value="HATPase_C_sf"/>
</dbReference>
<feature type="transmembrane region" description="Helical" evidence="14">
    <location>
        <begin position="12"/>
        <end position="32"/>
    </location>
</feature>
<dbReference type="Pfam" id="PF00672">
    <property type="entry name" value="HAMP"/>
    <property type="match status" value="1"/>
</dbReference>
<dbReference type="InterPro" id="IPR003661">
    <property type="entry name" value="HisK_dim/P_dom"/>
</dbReference>
<proteinExistence type="predicted"/>
<evidence type="ECO:0000256" key="8">
    <source>
        <dbReference type="ARBA" id="ARBA00022741"/>
    </source>
</evidence>
<dbReference type="SMART" id="SM00387">
    <property type="entry name" value="HATPase_c"/>
    <property type="match status" value="1"/>
</dbReference>
<evidence type="ECO:0000256" key="4">
    <source>
        <dbReference type="ARBA" id="ARBA00022475"/>
    </source>
</evidence>
<evidence type="ECO:0000256" key="2">
    <source>
        <dbReference type="ARBA" id="ARBA00004651"/>
    </source>
</evidence>
<dbReference type="SUPFAM" id="SSF158472">
    <property type="entry name" value="HAMP domain-like"/>
    <property type="match status" value="1"/>
</dbReference>
<dbReference type="AlphaFoldDB" id="A0A6N4TMI3"/>
<dbReference type="Proteomes" id="UP000464754">
    <property type="component" value="Chromosome"/>
</dbReference>
<dbReference type="EC" id="2.7.13.3" evidence="3"/>
<dbReference type="InterPro" id="IPR005467">
    <property type="entry name" value="His_kinase_dom"/>
</dbReference>
<dbReference type="SUPFAM" id="SSF47384">
    <property type="entry name" value="Homodimeric domain of signal transducing histidine kinase"/>
    <property type="match status" value="1"/>
</dbReference>
<evidence type="ECO:0000259" key="16">
    <source>
        <dbReference type="PROSITE" id="PS50885"/>
    </source>
</evidence>
<dbReference type="CDD" id="cd00075">
    <property type="entry name" value="HATPase"/>
    <property type="match status" value="1"/>
</dbReference>
<dbReference type="Pfam" id="PF00512">
    <property type="entry name" value="HisKA"/>
    <property type="match status" value="1"/>
</dbReference>
<evidence type="ECO:0000256" key="7">
    <source>
        <dbReference type="ARBA" id="ARBA00022692"/>
    </source>
</evidence>
<dbReference type="PRINTS" id="PR00344">
    <property type="entry name" value="BCTRLSENSOR"/>
</dbReference>
<evidence type="ECO:0000256" key="1">
    <source>
        <dbReference type="ARBA" id="ARBA00000085"/>
    </source>
</evidence>
<keyword evidence="12" id="KW-0902">Two-component regulatory system</keyword>
<dbReference type="Gene3D" id="3.30.565.10">
    <property type="entry name" value="Histidine kinase-like ATPase, C-terminal domain"/>
    <property type="match status" value="1"/>
</dbReference>
<evidence type="ECO:0000256" key="10">
    <source>
        <dbReference type="ARBA" id="ARBA00022840"/>
    </source>
</evidence>
<dbReference type="PROSITE" id="PS50885">
    <property type="entry name" value="HAMP"/>
    <property type="match status" value="1"/>
</dbReference>
<organism evidence="17 18">
    <name type="scientific">Amedibacterium intestinale</name>
    <dbReference type="NCBI Taxonomy" id="2583452"/>
    <lineage>
        <taxon>Bacteria</taxon>
        <taxon>Bacillati</taxon>
        <taxon>Bacillota</taxon>
        <taxon>Erysipelotrichia</taxon>
        <taxon>Erysipelotrichales</taxon>
        <taxon>Erysipelotrichaceae</taxon>
        <taxon>Amedibacterium</taxon>
    </lineage>
</organism>
<dbReference type="FunFam" id="3.30.565.10:FF:000006">
    <property type="entry name" value="Sensor histidine kinase WalK"/>
    <property type="match status" value="1"/>
</dbReference>
<sequence>MKRFSIRAKLTLLYTLLSTIIVCIILGILFSLGEQQILTNAKHTLEERVSSSLKEIHINDGKVKFDSELMELEDGVYLSVYNQYKELLYGRIPYGFSNDSPLENGYIREITSNHTRYYVMDISTPLNENEVLYVRGILSLSKTESTFYNVLRLALILLPLFILLTAVIGYFMAKKALSPVYQITNTVQSIQKEKDLSRRIHLGNGKDEIYHLSNTFDELLDQIEDSIKREQQFTSDVSHELRTPLSVISMQCDALLDTDNLDETIREKLLVIHKKTRILTNMLSQLLLLSRADQGREKLHMELLNFTELCEMAIEECQLYAKEKNISITHEIEENIQIYGDQTLLIRLWMNLLNNALQYGKENGHIHVSLTSHDGYIYGSVEDDGCGIHEKDLPYIWNRFYQADSARSNSESSGLGLSMVKWIIEVHHGVIHVESTLHKGTKFFFEISQKNEIF</sequence>
<evidence type="ECO:0000256" key="14">
    <source>
        <dbReference type="SAM" id="Phobius"/>
    </source>
</evidence>
<evidence type="ECO:0000256" key="11">
    <source>
        <dbReference type="ARBA" id="ARBA00022989"/>
    </source>
</evidence>
<evidence type="ECO:0000256" key="9">
    <source>
        <dbReference type="ARBA" id="ARBA00022777"/>
    </source>
</evidence>
<keyword evidence="6" id="KW-0808">Transferase</keyword>
<keyword evidence="18" id="KW-1185">Reference proteome</keyword>
<accession>A0A6N4TMI3</accession>
<dbReference type="GO" id="GO:0005886">
    <property type="term" value="C:plasma membrane"/>
    <property type="evidence" value="ECO:0007669"/>
    <property type="project" value="UniProtKB-SubCell"/>
</dbReference>
<keyword evidence="9 17" id="KW-0418">Kinase</keyword>
<evidence type="ECO:0000256" key="12">
    <source>
        <dbReference type="ARBA" id="ARBA00023012"/>
    </source>
</evidence>
<evidence type="ECO:0000256" key="3">
    <source>
        <dbReference type="ARBA" id="ARBA00012438"/>
    </source>
</evidence>
<dbReference type="SMART" id="SM00304">
    <property type="entry name" value="HAMP"/>
    <property type="match status" value="1"/>
</dbReference>
<dbReference type="EMBL" id="AP019695">
    <property type="protein sequence ID" value="BBK23282.1"/>
    <property type="molecule type" value="Genomic_DNA"/>
</dbReference>
<dbReference type="GO" id="GO:0000155">
    <property type="term" value="F:phosphorelay sensor kinase activity"/>
    <property type="evidence" value="ECO:0007669"/>
    <property type="project" value="InterPro"/>
</dbReference>
<comment type="subcellular location">
    <subcellularLocation>
        <location evidence="2">Cell membrane</location>
        <topology evidence="2">Multi-pass membrane protein</topology>
    </subcellularLocation>
</comment>
<dbReference type="Gene3D" id="6.10.340.10">
    <property type="match status" value="1"/>
</dbReference>
<dbReference type="Gene3D" id="1.10.287.130">
    <property type="match status" value="1"/>
</dbReference>
<keyword evidence="10" id="KW-0067">ATP-binding</keyword>
<protein>
    <recommendedName>
        <fullName evidence="3">histidine kinase</fullName>
        <ecNumber evidence="3">2.7.13.3</ecNumber>
    </recommendedName>
</protein>
<dbReference type="SMART" id="SM00388">
    <property type="entry name" value="HisKA"/>
    <property type="match status" value="1"/>
</dbReference>
<evidence type="ECO:0000259" key="15">
    <source>
        <dbReference type="PROSITE" id="PS50109"/>
    </source>
</evidence>
<dbReference type="InterPro" id="IPR036097">
    <property type="entry name" value="HisK_dim/P_sf"/>
</dbReference>
<keyword evidence="5" id="KW-0597">Phosphoprotein</keyword>
<reference evidence="18" key="1">
    <citation type="submission" date="2019-05" db="EMBL/GenBank/DDBJ databases">
        <title>Complete genome sequencing of Absiella argi strain JCM 30884.</title>
        <authorList>
            <person name="Sakamoto M."/>
            <person name="Murakami T."/>
            <person name="Mori H."/>
        </authorList>
    </citation>
    <scope>NUCLEOTIDE SEQUENCE [LARGE SCALE GENOMIC DNA]</scope>
    <source>
        <strain evidence="18">JCM 30884</strain>
    </source>
</reference>
<dbReference type="InterPro" id="IPR004358">
    <property type="entry name" value="Sig_transdc_His_kin-like_C"/>
</dbReference>
<dbReference type="PANTHER" id="PTHR45528">
    <property type="entry name" value="SENSOR HISTIDINE KINASE CPXA"/>
    <property type="match status" value="1"/>
</dbReference>
<feature type="domain" description="HAMP" evidence="16">
    <location>
        <begin position="174"/>
        <end position="228"/>
    </location>
</feature>
<evidence type="ECO:0000256" key="13">
    <source>
        <dbReference type="ARBA" id="ARBA00023136"/>
    </source>
</evidence>
<keyword evidence="7 14" id="KW-0812">Transmembrane</keyword>
<gene>
    <name evidence="17" type="ORF">Aargi30884_21850</name>
</gene>
<feature type="transmembrane region" description="Helical" evidence="14">
    <location>
        <begin position="150"/>
        <end position="173"/>
    </location>
</feature>
<dbReference type="InterPro" id="IPR050398">
    <property type="entry name" value="HssS/ArlS-like"/>
</dbReference>
<evidence type="ECO:0000313" key="17">
    <source>
        <dbReference type="EMBL" id="BBK23282.1"/>
    </source>
</evidence>
<keyword evidence="11 14" id="KW-1133">Transmembrane helix</keyword>
<feature type="domain" description="Histidine kinase" evidence="15">
    <location>
        <begin position="236"/>
        <end position="451"/>
    </location>
</feature>
<dbReference type="PROSITE" id="PS50109">
    <property type="entry name" value="HIS_KIN"/>
    <property type="match status" value="1"/>
</dbReference>
<keyword evidence="8" id="KW-0547">Nucleotide-binding</keyword>
<keyword evidence="4" id="KW-1003">Cell membrane</keyword>